<evidence type="ECO:0000313" key="2">
    <source>
        <dbReference type="Proteomes" id="UP000175893"/>
    </source>
</evidence>
<reference evidence="1 2" key="1">
    <citation type="submission" date="2016-06" db="EMBL/GenBank/DDBJ databases">
        <title>Complete genome sequence of Edwardsiella hoshinae ATCC 35051.</title>
        <authorList>
            <person name="Reichley S.R."/>
            <person name="Waldbieser G.C."/>
            <person name="Lawrence M.L."/>
            <person name="Griffin M.J."/>
        </authorList>
    </citation>
    <scope>NUCLEOTIDE SEQUENCE [LARGE SCALE GENOMIC DNA]</scope>
    <source>
        <strain evidence="1 2">ATCC 35051</strain>
    </source>
</reference>
<sequence>MQQFKMKCCCPPGFGKQLIGKMVSLPRISACFPDDSDCPIDDISRDKKCANYSSALGMCKPYTLKPIVNKGMLMFSSYVAKN</sequence>
<proteinExistence type="predicted"/>
<accession>A0ABN4SVV0</accession>
<dbReference type="Proteomes" id="UP000175893">
    <property type="component" value="Chromosome"/>
</dbReference>
<name>A0ABN4SVV0_9GAMM</name>
<gene>
    <name evidence="1" type="ORF">A9798_00715</name>
</gene>
<organism evidence="1 2">
    <name type="scientific">Edwardsiella hoshinae</name>
    <dbReference type="NCBI Taxonomy" id="93378"/>
    <lineage>
        <taxon>Bacteria</taxon>
        <taxon>Pseudomonadati</taxon>
        <taxon>Pseudomonadota</taxon>
        <taxon>Gammaproteobacteria</taxon>
        <taxon>Enterobacterales</taxon>
        <taxon>Hafniaceae</taxon>
        <taxon>Edwardsiella</taxon>
    </lineage>
</organism>
<evidence type="ECO:0000313" key="1">
    <source>
        <dbReference type="EMBL" id="AOV95607.1"/>
    </source>
</evidence>
<dbReference type="EMBL" id="CP016043">
    <property type="protein sequence ID" value="AOV95607.1"/>
    <property type="molecule type" value="Genomic_DNA"/>
</dbReference>
<keyword evidence="2" id="KW-1185">Reference proteome</keyword>
<protein>
    <submittedName>
        <fullName evidence="1">Uncharacterized protein</fullName>
    </submittedName>
</protein>